<keyword evidence="3" id="KW-1185">Reference proteome</keyword>
<dbReference type="STRING" id="252305.OB2597_07255"/>
<feature type="active site" description="Proton acceptor" evidence="1">
    <location>
        <position position="159"/>
    </location>
</feature>
<dbReference type="GO" id="GO:0005829">
    <property type="term" value="C:cytosol"/>
    <property type="evidence" value="ECO:0007669"/>
    <property type="project" value="TreeGrafter"/>
</dbReference>
<dbReference type="PANTHER" id="PTHR37426">
    <property type="entry name" value="RIBOSOMAL RNA LARGE SUBUNIT METHYLTRANSFERASE J"/>
    <property type="match status" value="1"/>
</dbReference>
<dbReference type="HAMAP" id="MF_00934">
    <property type="entry name" value="23SrRNA_methyltr_J"/>
    <property type="match status" value="1"/>
</dbReference>
<dbReference type="PANTHER" id="PTHR37426:SF1">
    <property type="entry name" value="RIBOSOMAL RNA LARGE SUBUNIT METHYLTRANSFERASE J"/>
    <property type="match status" value="1"/>
</dbReference>
<feature type="binding site" evidence="1">
    <location>
        <position position="115"/>
    </location>
    <ligand>
        <name>S-adenosyl-L-methionine</name>
        <dbReference type="ChEBI" id="CHEBI:59789"/>
    </ligand>
</feature>
<feature type="binding site" evidence="1">
    <location>
        <position position="19"/>
    </location>
    <ligand>
        <name>S-adenosyl-L-methionine</name>
        <dbReference type="ChEBI" id="CHEBI:59789"/>
    </ligand>
</feature>
<dbReference type="RefSeq" id="WP_009805680.1">
    <property type="nucleotide sequence ID" value="NZ_CH724131.1"/>
</dbReference>
<feature type="binding site" evidence="1">
    <location>
        <position position="42"/>
    </location>
    <ligand>
        <name>S-adenosyl-L-methionine</name>
        <dbReference type="ChEBI" id="CHEBI:59789"/>
    </ligand>
</feature>
<comment type="caution">
    <text evidence="2">The sequence shown here is derived from an EMBL/GenBank/DDBJ whole genome shotgun (WGS) entry which is preliminary data.</text>
</comment>
<dbReference type="AlphaFoldDB" id="A3TTT6"/>
<evidence type="ECO:0000313" key="3">
    <source>
        <dbReference type="Proteomes" id="UP000004318"/>
    </source>
</evidence>
<dbReference type="Pfam" id="PF04378">
    <property type="entry name" value="RsmJ"/>
    <property type="match status" value="1"/>
</dbReference>
<keyword evidence="1" id="KW-0949">S-adenosyl-L-methionine</keyword>
<proteinExistence type="inferred from homology"/>
<protein>
    <recommendedName>
        <fullName evidence="1">Ribosomal RNA large subunit methyltransferase J</fullName>
        <ecNumber evidence="1">2.1.1.266</ecNumber>
    </recommendedName>
    <alternativeName>
        <fullName evidence="1">23S rRNA (adenine(2030)-N6)-methyltransferase</fullName>
    </alternativeName>
    <alternativeName>
        <fullName evidence="1">23S rRNA m6A2030 methyltransferase</fullName>
    </alternativeName>
</protein>
<gene>
    <name evidence="1" type="primary">rlmJ</name>
    <name evidence="2" type="ORF">OB2597_07255</name>
</gene>
<name>A3TTT6_PSEBH</name>
<dbReference type="EMBL" id="AAMO01000001">
    <property type="protein sequence ID" value="EAQ05063.1"/>
    <property type="molecule type" value="Genomic_DNA"/>
</dbReference>
<dbReference type="EC" id="2.1.1.266" evidence="1"/>
<sequence>MLSYQHLYHAGNPADVHKHAILAWMLGRLTEKPKPLTYVETHAGRGLYDLSSAEAVKTGEAKAGVGRLLSKFDPAHPYSAVIEAVRTAHGAASYPGSPAIAGQLLRDADRIHLAELHPQEHAALRKAMEGRGRVHRADGFELAMSLCPPDPRRGLVLIDPSYEIKADYERLPRFIRQVNRVWNVGVIVLWYPVLREAVHLEMLTALQLAGLPGTFRHEVRFPPVRPGHRMIGSGLFVVNAPYGLKEAADEVAALFAG</sequence>
<feature type="binding site" evidence="1">
    <location>
        <position position="97"/>
    </location>
    <ligand>
        <name>S-adenosyl-L-methionine</name>
        <dbReference type="ChEBI" id="CHEBI:59789"/>
    </ligand>
</feature>
<keyword evidence="1" id="KW-0808">Transferase</keyword>
<feature type="site" description="Interaction with substrate rRNA" evidence="1">
    <location>
        <position position="4"/>
    </location>
</feature>
<dbReference type="SUPFAM" id="SSF53335">
    <property type="entry name" value="S-adenosyl-L-methionine-dependent methyltransferases"/>
    <property type="match status" value="1"/>
</dbReference>
<dbReference type="HOGENOM" id="CLU_061769_0_0_5"/>
<comment type="similarity">
    <text evidence="1">Belongs to the RlmJ family.</text>
</comment>
<dbReference type="OrthoDB" id="9791274at2"/>
<evidence type="ECO:0000313" key="2">
    <source>
        <dbReference type="EMBL" id="EAQ05063.1"/>
    </source>
</evidence>
<dbReference type="eggNOG" id="COG2961">
    <property type="taxonomic scope" value="Bacteria"/>
</dbReference>
<comment type="function">
    <text evidence="1">Specifically methylates the adenine in position 2030 of 23S rRNA.</text>
</comment>
<keyword evidence="1" id="KW-0694">RNA-binding</keyword>
<dbReference type="GO" id="GO:0003723">
    <property type="term" value="F:RNA binding"/>
    <property type="evidence" value="ECO:0007669"/>
    <property type="project" value="UniProtKB-UniRule"/>
</dbReference>
<dbReference type="Gene3D" id="3.40.50.150">
    <property type="entry name" value="Vaccinia Virus protein VP39"/>
    <property type="match status" value="1"/>
</dbReference>
<feature type="binding site" evidence="1">
    <location>
        <position position="159"/>
    </location>
    <ligand>
        <name>S-adenosyl-L-methionine</name>
        <dbReference type="ChEBI" id="CHEBI:59789"/>
    </ligand>
</feature>
<organism evidence="2 3">
    <name type="scientific">Pseudooceanicola batsensis (strain ATCC BAA-863 / DSM 15984 / KCTC 12145 / HTCC2597)</name>
    <name type="common">Oceanicola batsensis</name>
    <dbReference type="NCBI Taxonomy" id="252305"/>
    <lineage>
        <taxon>Bacteria</taxon>
        <taxon>Pseudomonadati</taxon>
        <taxon>Pseudomonadota</taxon>
        <taxon>Alphaproteobacteria</taxon>
        <taxon>Rhodobacterales</taxon>
        <taxon>Paracoccaceae</taxon>
        <taxon>Pseudooceanicola</taxon>
    </lineage>
</organism>
<keyword evidence="1" id="KW-0698">rRNA processing</keyword>
<dbReference type="GO" id="GO:0036307">
    <property type="term" value="F:23S rRNA (adenine(2030)-N(6))-methyltransferase activity"/>
    <property type="evidence" value="ECO:0007669"/>
    <property type="project" value="UniProtKB-UniRule"/>
</dbReference>
<dbReference type="InterPro" id="IPR029063">
    <property type="entry name" value="SAM-dependent_MTases_sf"/>
</dbReference>
<keyword evidence="1" id="KW-0489">Methyltransferase</keyword>
<reference evidence="2 3" key="1">
    <citation type="journal article" date="2010" name="J. Bacteriol.">
        <title>Genome sequences of Oceanicola granulosus HTCC2516(T) and Oceanicola batsensis HTCC2597(TDelta).</title>
        <authorList>
            <person name="Thrash J.C."/>
            <person name="Cho J.C."/>
            <person name="Vergin K.L."/>
            <person name="Giovannoni S.J."/>
        </authorList>
    </citation>
    <scope>NUCLEOTIDE SEQUENCE [LARGE SCALE GENOMIC DNA]</scope>
    <source>
        <strain evidence="3">ATCC BAA-863 / DSM 15984 / KCTC 12145 / HTCC2597</strain>
    </source>
</reference>
<dbReference type="Proteomes" id="UP000004318">
    <property type="component" value="Unassembled WGS sequence"/>
</dbReference>
<feature type="binding site" evidence="1">
    <location>
        <begin position="138"/>
        <end position="139"/>
    </location>
    <ligand>
        <name>S-adenosyl-L-methionine</name>
        <dbReference type="ChEBI" id="CHEBI:59789"/>
    </ligand>
</feature>
<accession>A3TTT6</accession>
<comment type="subunit">
    <text evidence="1">Monomer.</text>
</comment>
<comment type="catalytic activity">
    <reaction evidence="1">
        <text>adenosine(2030) in 23S rRNA + S-adenosyl-L-methionine = N(6)-methyladenosine(2030) in 23S rRNA + S-adenosyl-L-homocysteine + H(+)</text>
        <dbReference type="Rhea" id="RHEA:43736"/>
        <dbReference type="Rhea" id="RHEA-COMP:10668"/>
        <dbReference type="Rhea" id="RHEA-COMP:10669"/>
        <dbReference type="ChEBI" id="CHEBI:15378"/>
        <dbReference type="ChEBI" id="CHEBI:57856"/>
        <dbReference type="ChEBI" id="CHEBI:59789"/>
        <dbReference type="ChEBI" id="CHEBI:74411"/>
        <dbReference type="ChEBI" id="CHEBI:74449"/>
        <dbReference type="EC" id="2.1.1.266"/>
    </reaction>
</comment>
<evidence type="ECO:0000256" key="1">
    <source>
        <dbReference type="HAMAP-Rule" id="MF_00934"/>
    </source>
</evidence>
<dbReference type="InterPro" id="IPR007473">
    <property type="entry name" value="RlmJ"/>
</dbReference>
<dbReference type="GO" id="GO:0070475">
    <property type="term" value="P:rRNA base methylation"/>
    <property type="evidence" value="ECO:0007669"/>
    <property type="project" value="UniProtKB-UniRule"/>
</dbReference>